<dbReference type="PANTHER" id="PTHR30332:SF24">
    <property type="entry name" value="SECRETIN GSPD-RELATED"/>
    <property type="match status" value="1"/>
</dbReference>
<feature type="region of interest" description="Disordered" evidence="4">
    <location>
        <begin position="171"/>
        <end position="195"/>
    </location>
</feature>
<dbReference type="EMBL" id="UOFH01000233">
    <property type="protein sequence ID" value="VAW62882.1"/>
    <property type="molecule type" value="Genomic_DNA"/>
</dbReference>
<name>A0A3B0XHI9_9ZZZZ</name>
<dbReference type="PANTHER" id="PTHR30332">
    <property type="entry name" value="PROBABLE GENERAL SECRETION PATHWAY PROTEIN D"/>
    <property type="match status" value="1"/>
</dbReference>
<dbReference type="InterPro" id="IPR050810">
    <property type="entry name" value="Bact_Secretion_Sys_Channel"/>
</dbReference>
<feature type="domain" description="Type II/III secretion system secretin-like" evidence="5">
    <location>
        <begin position="358"/>
        <end position="536"/>
    </location>
</feature>
<comment type="subcellular location">
    <subcellularLocation>
        <location evidence="1">Membrane</location>
    </subcellularLocation>
</comment>
<dbReference type="PROSITE" id="PS00875">
    <property type="entry name" value="T2SP_D"/>
    <property type="match status" value="1"/>
</dbReference>
<dbReference type="InterPro" id="IPR004845">
    <property type="entry name" value="T2SS_GspD_CS"/>
</dbReference>
<dbReference type="Pfam" id="PF07655">
    <property type="entry name" value="Secretin_N_2"/>
    <property type="match status" value="1"/>
</dbReference>
<dbReference type="GO" id="GO:0015627">
    <property type="term" value="C:type II protein secretion system complex"/>
    <property type="evidence" value="ECO:0007669"/>
    <property type="project" value="TreeGrafter"/>
</dbReference>
<dbReference type="InterPro" id="IPR004846">
    <property type="entry name" value="T2SS/T3SS_dom"/>
</dbReference>
<accession>A0A3B0XHI9</accession>
<reference evidence="7" key="1">
    <citation type="submission" date="2018-06" db="EMBL/GenBank/DDBJ databases">
        <authorList>
            <person name="Zhirakovskaya E."/>
        </authorList>
    </citation>
    <scope>NUCLEOTIDE SEQUENCE</scope>
</reference>
<dbReference type="PROSITE" id="PS51257">
    <property type="entry name" value="PROKAR_LIPOPROTEIN"/>
    <property type="match status" value="1"/>
</dbReference>
<evidence type="ECO:0000313" key="7">
    <source>
        <dbReference type="EMBL" id="VAW62882.1"/>
    </source>
</evidence>
<evidence type="ECO:0000259" key="5">
    <source>
        <dbReference type="Pfam" id="PF00263"/>
    </source>
</evidence>
<dbReference type="GO" id="GO:0009306">
    <property type="term" value="P:protein secretion"/>
    <property type="evidence" value="ECO:0007669"/>
    <property type="project" value="InterPro"/>
</dbReference>
<evidence type="ECO:0000256" key="3">
    <source>
        <dbReference type="ARBA" id="ARBA00023136"/>
    </source>
</evidence>
<dbReference type="AlphaFoldDB" id="A0A3B0XHI9"/>
<dbReference type="PRINTS" id="PR00811">
    <property type="entry name" value="BCTERIALGSPD"/>
</dbReference>
<dbReference type="Pfam" id="PF00263">
    <property type="entry name" value="Secretin"/>
    <property type="match status" value="1"/>
</dbReference>
<feature type="compositionally biased region" description="Low complexity" evidence="4">
    <location>
        <begin position="181"/>
        <end position="195"/>
    </location>
</feature>
<feature type="region of interest" description="Disordered" evidence="4">
    <location>
        <begin position="226"/>
        <end position="252"/>
    </location>
</feature>
<evidence type="ECO:0000259" key="6">
    <source>
        <dbReference type="Pfam" id="PF07655"/>
    </source>
</evidence>
<dbReference type="GO" id="GO:0009297">
    <property type="term" value="P:pilus assembly"/>
    <property type="evidence" value="ECO:0007669"/>
    <property type="project" value="InterPro"/>
</dbReference>
<feature type="compositionally biased region" description="Low complexity" evidence="4">
    <location>
        <begin position="233"/>
        <end position="252"/>
    </location>
</feature>
<dbReference type="GO" id="GO:0019867">
    <property type="term" value="C:outer membrane"/>
    <property type="evidence" value="ECO:0007669"/>
    <property type="project" value="InterPro"/>
</dbReference>
<protein>
    <submittedName>
        <fullName evidence="7">Type II secretion pathway protein D homolog</fullName>
    </submittedName>
</protein>
<keyword evidence="3" id="KW-0472">Membrane</keyword>
<proteinExistence type="predicted"/>
<dbReference type="InterPro" id="IPR011514">
    <property type="entry name" value="Secretin_N_2"/>
</dbReference>
<evidence type="ECO:0000256" key="2">
    <source>
        <dbReference type="ARBA" id="ARBA00022729"/>
    </source>
</evidence>
<evidence type="ECO:0000256" key="4">
    <source>
        <dbReference type="SAM" id="MobiDB-lite"/>
    </source>
</evidence>
<feature type="domain" description="Secretin N-terminal" evidence="6">
    <location>
        <begin position="148"/>
        <end position="224"/>
    </location>
</feature>
<organism evidence="7">
    <name type="scientific">hydrothermal vent metagenome</name>
    <dbReference type="NCBI Taxonomy" id="652676"/>
    <lineage>
        <taxon>unclassified sequences</taxon>
        <taxon>metagenomes</taxon>
        <taxon>ecological metagenomes</taxon>
    </lineage>
</organism>
<dbReference type="Gene3D" id="3.55.50.30">
    <property type="match status" value="1"/>
</dbReference>
<dbReference type="InterPro" id="IPR001775">
    <property type="entry name" value="GspD/PilQ"/>
</dbReference>
<keyword evidence="2" id="KW-0732">Signal</keyword>
<gene>
    <name evidence="7" type="ORF">MNBD_GAMMA08-2463</name>
</gene>
<sequence length="570" mass="61739">MIFHKITKLLALILLPILALTSCGGPTRPPAFSEGHLDKAIEPQSHIPAAVSQTTLLPAPKARPPIETYTVVVSGVSAKDLLFSMARDAHINLDIHDDIKGTVTLNAIDQTFPQILERISQQTAIRYSLEDNTLRVRADLPYLQSYIIDYVNIARQSKGIIRVATNIGSTGQGNIGDSDDGSSSSGSNENENNSSLTEVVLTSNNNFWDTLTHNIIEILNEAGGASQTQETASTNESIGTGSSSSGSSENNSNVIVNRESGLIMVRATYQQHKEIQSFVDSVLNISKRQVMIEATIAEIKLSDRYQAGIDWSVVAEDPTSGINILTDLAGSNLAVPPFSSLTLNDTIGGNQISMTLKALEEFGDVQVLSSPKIMAINNQPAILKVVDNIVYFELDVNTSLSQVTSLTTFETQIKTVPVGFVMSVTPYINEHEAVTLNIRPTISRVIDTVNDPNPAFKNADVVSSVPIIQIREIESILTINSGDTAVIGGLMQDTVNDKSQGVPVLSSIPFIGALFRYDDDTREKSELIIFIRPVVIHHASLTGDLSEYQKFLPKPITAPKKDNADDNDAE</sequence>
<evidence type="ECO:0000256" key="1">
    <source>
        <dbReference type="ARBA" id="ARBA00004370"/>
    </source>
</evidence>